<dbReference type="Proteomes" id="UP000323597">
    <property type="component" value="Chromosome A11"/>
</dbReference>
<reference evidence="5 6" key="1">
    <citation type="submission" date="2019-07" db="EMBL/GenBank/DDBJ databases">
        <title>WGS assembly of Gossypium mustelinum.</title>
        <authorList>
            <person name="Chen Z.J."/>
            <person name="Sreedasyam A."/>
            <person name="Ando A."/>
            <person name="Song Q."/>
            <person name="De L."/>
            <person name="Hulse-Kemp A."/>
            <person name="Ding M."/>
            <person name="Ye W."/>
            <person name="Kirkbride R."/>
            <person name="Jenkins J."/>
            <person name="Plott C."/>
            <person name="Lovell J."/>
            <person name="Lin Y.-M."/>
            <person name="Vaughn R."/>
            <person name="Liu B."/>
            <person name="Li W."/>
            <person name="Simpson S."/>
            <person name="Scheffler B."/>
            <person name="Saski C."/>
            <person name="Grover C."/>
            <person name="Hu G."/>
            <person name="Conover J."/>
            <person name="Carlson J."/>
            <person name="Shu S."/>
            <person name="Boston L."/>
            <person name="Williams M."/>
            <person name="Peterson D."/>
            <person name="Mcgee K."/>
            <person name="Jones D."/>
            <person name="Wendel J."/>
            <person name="Stelly D."/>
            <person name="Grimwood J."/>
            <person name="Schmutz J."/>
        </authorList>
    </citation>
    <scope>NUCLEOTIDE SEQUENCE [LARGE SCALE GENOMIC DNA]</scope>
    <source>
        <strain evidence="5">1408120.09</strain>
    </source>
</reference>
<dbReference type="PANTHER" id="PTHR31901">
    <property type="entry name" value="GH3 DOMAIN-CONTAINING PROTEIN"/>
    <property type="match status" value="1"/>
</dbReference>
<evidence type="ECO:0008006" key="7">
    <source>
        <dbReference type="Google" id="ProtNLM"/>
    </source>
</evidence>
<evidence type="ECO:0000259" key="3">
    <source>
        <dbReference type="Pfam" id="PF23571"/>
    </source>
</evidence>
<dbReference type="Pfam" id="PF03321">
    <property type="entry name" value="GH3"/>
    <property type="match status" value="1"/>
</dbReference>
<feature type="domain" description="GH3 middle" evidence="3">
    <location>
        <begin position="366"/>
        <end position="444"/>
    </location>
</feature>
<keyword evidence="2" id="KW-0436">Ligase</keyword>
<feature type="domain" description="GH3 C-terminal" evidence="4">
    <location>
        <begin position="460"/>
        <end position="577"/>
    </location>
</feature>
<dbReference type="Pfam" id="PF23571">
    <property type="entry name" value="GH3_M"/>
    <property type="match status" value="1"/>
</dbReference>
<keyword evidence="6" id="KW-1185">Reference proteome</keyword>
<comment type="similarity">
    <text evidence="1">Belongs to the IAA-amido conjugating enzyme family.</text>
</comment>
<dbReference type="InterPro" id="IPR004993">
    <property type="entry name" value="GH3"/>
</dbReference>
<dbReference type="Pfam" id="PF23572">
    <property type="entry name" value="GH3_C"/>
    <property type="match status" value="1"/>
</dbReference>
<dbReference type="GO" id="GO:0005737">
    <property type="term" value="C:cytoplasm"/>
    <property type="evidence" value="ECO:0007669"/>
    <property type="project" value="TreeGrafter"/>
</dbReference>
<proteinExistence type="inferred from homology"/>
<evidence type="ECO:0000313" key="5">
    <source>
        <dbReference type="EMBL" id="TYJ10865.1"/>
    </source>
</evidence>
<evidence type="ECO:0000313" key="6">
    <source>
        <dbReference type="Proteomes" id="UP000323597"/>
    </source>
</evidence>
<gene>
    <name evidence="5" type="ORF">E1A91_A11G237200v1</name>
</gene>
<dbReference type="GO" id="GO:0016881">
    <property type="term" value="F:acid-amino acid ligase activity"/>
    <property type="evidence" value="ECO:0007669"/>
    <property type="project" value="TreeGrafter"/>
</dbReference>
<dbReference type="EMBL" id="CM017646">
    <property type="protein sequence ID" value="TYJ10865.1"/>
    <property type="molecule type" value="Genomic_DNA"/>
</dbReference>
<evidence type="ECO:0000256" key="1">
    <source>
        <dbReference type="ARBA" id="ARBA00008068"/>
    </source>
</evidence>
<accession>A0A5D2X9T6</accession>
<dbReference type="AlphaFoldDB" id="A0A5D2X9T6"/>
<evidence type="ECO:0000256" key="2">
    <source>
        <dbReference type="ARBA" id="ARBA00022598"/>
    </source>
</evidence>
<protein>
    <recommendedName>
        <fullName evidence="7">Indole-3-acetic acid-amido synthetase GH3.1</fullName>
    </recommendedName>
</protein>
<evidence type="ECO:0000259" key="4">
    <source>
        <dbReference type="Pfam" id="PF23572"/>
    </source>
</evidence>
<organism evidence="5 6">
    <name type="scientific">Gossypium mustelinum</name>
    <name type="common">Cotton</name>
    <name type="synonym">Gossypium caicoense</name>
    <dbReference type="NCBI Taxonomy" id="34275"/>
    <lineage>
        <taxon>Eukaryota</taxon>
        <taxon>Viridiplantae</taxon>
        <taxon>Streptophyta</taxon>
        <taxon>Embryophyta</taxon>
        <taxon>Tracheophyta</taxon>
        <taxon>Spermatophyta</taxon>
        <taxon>Magnoliopsida</taxon>
        <taxon>eudicotyledons</taxon>
        <taxon>Gunneridae</taxon>
        <taxon>Pentapetalae</taxon>
        <taxon>rosids</taxon>
        <taxon>malvids</taxon>
        <taxon>Malvales</taxon>
        <taxon>Malvaceae</taxon>
        <taxon>Malvoideae</taxon>
        <taxon>Gossypium</taxon>
    </lineage>
</organism>
<dbReference type="InterPro" id="IPR055378">
    <property type="entry name" value="GH3_C"/>
</dbReference>
<sequence>MISPSSSIMAVDSTLSSVVGASFSEKDAKALQFIEEMTKNVDSVQERILGEILSRNADTEYLKRFQLNGATDRDTFKSKVPVVTYEDLQPEIQRIANGDKSPILSSHPISEFLTSSGTSAGERKLMPTIHEELNRRQLLYSLLMPVMNLYVPGLDKGKGLYFLFIKAETKTPGGLLARPVLTSYYKSDHFKSRPYDPFNVYTSPNETILCPDSIQSMYAQMLCGLIMREEVLRVGAVFASGLLKAVRFLQVNWKQFAHDIETGTLNPKVTDPSVRECMSKILKPNPELAAFITKECSEENWECIITRIWPNTKYLDVIVTGAMAQYIPTLEYYSGGLPMACTMYASSECYFGLNLKPMCKPFEVSYTIMPNMAYFEFLPHDDSSAQDSSRDSPPRLVDLADLEVGKEYELIVTTYAGLCRYRVGDILRVTGFHNAAPQFRFIRRKNVLLSIDSDKTDESELQQAIENASVLLKEFNTSVVEYTSYADTKQIPGHYVIYWELFVKDAANAPTDEVLSQCCFQMEESLNAVYRQCRVADSIGPLEIRVVKNGTFEELMDYAISRGASINQYKVPRCVSFTPIMELLDSRVVSKHFSRALPHWTPDRRR</sequence>
<dbReference type="PANTHER" id="PTHR31901:SF7">
    <property type="entry name" value="INDOLE-3-ACETIC ACID-AMIDO SYNTHETASE GH3.2-RELATED"/>
    <property type="match status" value="1"/>
</dbReference>
<name>A0A5D2X9T6_GOSMU</name>
<dbReference type="InterPro" id="IPR055377">
    <property type="entry name" value="GH3_M"/>
</dbReference>